<dbReference type="AlphaFoldDB" id="A0A0M3KD05"/>
<accession>A0A0M3KD05</accession>
<feature type="compositionally biased region" description="Basic and acidic residues" evidence="1">
    <location>
        <begin position="1"/>
        <end position="34"/>
    </location>
</feature>
<dbReference type="Proteomes" id="UP000267096">
    <property type="component" value="Unassembled WGS sequence"/>
</dbReference>
<protein>
    <submittedName>
        <fullName evidence="4">YpzI family protein</fullName>
    </submittedName>
</protein>
<feature type="region of interest" description="Disordered" evidence="1">
    <location>
        <begin position="1"/>
        <end position="52"/>
    </location>
</feature>
<reference evidence="2 3" key="2">
    <citation type="submission" date="2018-11" db="EMBL/GenBank/DDBJ databases">
        <authorList>
            <consortium name="Pathogen Informatics"/>
        </authorList>
    </citation>
    <scope>NUCLEOTIDE SEQUENCE [LARGE SCALE GENOMIC DNA]</scope>
</reference>
<name>A0A0M3KD05_ANISI</name>
<evidence type="ECO:0000256" key="1">
    <source>
        <dbReference type="SAM" id="MobiDB-lite"/>
    </source>
</evidence>
<dbReference type="EMBL" id="UYRR01035234">
    <property type="protein sequence ID" value="VDK64001.1"/>
    <property type="molecule type" value="Genomic_DNA"/>
</dbReference>
<gene>
    <name evidence="2" type="ORF">ASIM_LOCUS18253</name>
</gene>
<dbReference type="WBParaSite" id="ASIM_0001885701-mRNA-1">
    <property type="protein sequence ID" value="ASIM_0001885701-mRNA-1"/>
    <property type="gene ID" value="ASIM_0001885701"/>
</dbReference>
<evidence type="ECO:0000313" key="2">
    <source>
        <dbReference type="EMBL" id="VDK64001.1"/>
    </source>
</evidence>
<reference evidence="4" key="1">
    <citation type="submission" date="2017-02" db="UniProtKB">
        <authorList>
            <consortium name="WormBaseParasite"/>
        </authorList>
    </citation>
    <scope>IDENTIFICATION</scope>
</reference>
<evidence type="ECO:0000313" key="3">
    <source>
        <dbReference type="Proteomes" id="UP000267096"/>
    </source>
</evidence>
<proteinExistence type="predicted"/>
<sequence length="52" mass="6042">MDERSRDKKERGELGEHSKETDGRRRIRGEDQRRNSKVQAIAQDVSSNRSSV</sequence>
<organism evidence="4">
    <name type="scientific">Anisakis simplex</name>
    <name type="common">Herring worm</name>
    <dbReference type="NCBI Taxonomy" id="6269"/>
    <lineage>
        <taxon>Eukaryota</taxon>
        <taxon>Metazoa</taxon>
        <taxon>Ecdysozoa</taxon>
        <taxon>Nematoda</taxon>
        <taxon>Chromadorea</taxon>
        <taxon>Rhabditida</taxon>
        <taxon>Spirurina</taxon>
        <taxon>Ascaridomorpha</taxon>
        <taxon>Ascaridoidea</taxon>
        <taxon>Anisakidae</taxon>
        <taxon>Anisakis</taxon>
        <taxon>Anisakis simplex complex</taxon>
    </lineage>
</organism>
<keyword evidence="3" id="KW-1185">Reference proteome</keyword>
<evidence type="ECO:0000313" key="4">
    <source>
        <dbReference type="WBParaSite" id="ASIM_0001885701-mRNA-1"/>
    </source>
</evidence>